<evidence type="ECO:0000259" key="1">
    <source>
        <dbReference type="Pfam" id="PF05161"/>
    </source>
</evidence>
<dbReference type="Pfam" id="PF05161">
    <property type="entry name" value="MOFRL"/>
    <property type="match status" value="1"/>
</dbReference>
<organism evidence="3 4">
    <name type="scientific">Thiobacillus sedimenti</name>
    <dbReference type="NCBI Taxonomy" id="3110231"/>
    <lineage>
        <taxon>Bacteria</taxon>
        <taxon>Pseudomonadati</taxon>
        <taxon>Pseudomonadota</taxon>
        <taxon>Betaproteobacteria</taxon>
        <taxon>Nitrosomonadales</taxon>
        <taxon>Thiobacillaceae</taxon>
        <taxon>Thiobacillus</taxon>
    </lineage>
</organism>
<keyword evidence="3" id="KW-0808">Transferase</keyword>
<dbReference type="InterPro" id="IPR007835">
    <property type="entry name" value="MOFRL"/>
</dbReference>
<gene>
    <name evidence="3" type="ORF">VA613_02475</name>
</gene>
<dbReference type="Pfam" id="PF13660">
    <property type="entry name" value="DUF4147"/>
    <property type="match status" value="1"/>
</dbReference>
<feature type="domain" description="MOFRL-associated" evidence="2">
    <location>
        <begin position="10"/>
        <end position="236"/>
    </location>
</feature>
<dbReference type="RefSeq" id="WP_324780283.1">
    <property type="nucleotide sequence ID" value="NZ_CP141769.1"/>
</dbReference>
<dbReference type="Proteomes" id="UP001334732">
    <property type="component" value="Chromosome"/>
</dbReference>
<dbReference type="InterPro" id="IPR037035">
    <property type="entry name" value="GK-like_C_sf"/>
</dbReference>
<evidence type="ECO:0000313" key="4">
    <source>
        <dbReference type="Proteomes" id="UP001334732"/>
    </source>
</evidence>
<dbReference type="PANTHER" id="PTHR12227:SF0">
    <property type="entry name" value="GLYCERATE KINASE"/>
    <property type="match status" value="1"/>
</dbReference>
<sequence>MPSPNPRTLLLDSFRAAVAASDPARILPGHLPQPPRGRTLVVGGGKAAASMAAAVEAHWPSDAPLSGLVVTRYRHGLPTRRIEVVEASHPLPDGRGQAAALRMLDLARTLGPDDLLLALISGGGSSLLAAPVDGVTLKELRQVTKALLGAGATIHDINTVRKHLTRVSAGQLARAASPDGHGAAVQARILSDVVGDDPSDIASGPCAPDATTCADALERLARFGIVPPPSVRAHLERCVAGVEPDTPKPGDSCFERVENRVVANARTGLDAAARHFEAHGIRALVLSDSVSGDAQAVARQHAALVRASARRGPLALLSGGETTVTLRPQHGRGGRNAEFLLALALALGDTPAWALAADTDGIDGSEDNAGALLAPDTLARAAALGIDAARSLAEHDSYGFFAALGDLIVTGPTRTNVNDYRAVLLGLA</sequence>
<feature type="domain" description="MOFRL" evidence="1">
    <location>
        <begin position="315"/>
        <end position="419"/>
    </location>
</feature>
<dbReference type="Gene3D" id="3.40.1480.10">
    <property type="entry name" value="MOFRL domain"/>
    <property type="match status" value="1"/>
</dbReference>
<name>A0ABZ1CKL9_9PROT</name>
<keyword evidence="4" id="KW-1185">Reference proteome</keyword>
<dbReference type="InterPro" id="IPR038614">
    <property type="entry name" value="GK_N_sf"/>
</dbReference>
<evidence type="ECO:0000313" key="3">
    <source>
        <dbReference type="EMBL" id="WRS39754.1"/>
    </source>
</evidence>
<dbReference type="InterPro" id="IPR039760">
    <property type="entry name" value="MOFRL_protein"/>
</dbReference>
<dbReference type="SUPFAM" id="SSF82544">
    <property type="entry name" value="GckA/TtuD-like"/>
    <property type="match status" value="1"/>
</dbReference>
<dbReference type="InterPro" id="IPR025286">
    <property type="entry name" value="MOFRL_assoc_dom"/>
</dbReference>
<dbReference type="Gene3D" id="3.40.50.10180">
    <property type="entry name" value="Glycerate kinase, MOFRL-like N-terminal domain"/>
    <property type="match status" value="1"/>
</dbReference>
<reference evidence="3 4" key="1">
    <citation type="submission" date="2023-12" db="EMBL/GenBank/DDBJ databases">
        <title>Thiobacillus sedimentum sp. nov., a chemolithoautotrophic sulfur-oxidizing bacterium isolated from freshwater sediment.</title>
        <authorList>
            <person name="Luo J."/>
            <person name="Dai C."/>
        </authorList>
    </citation>
    <scope>NUCLEOTIDE SEQUENCE [LARGE SCALE GENOMIC DNA]</scope>
    <source>
        <strain evidence="3 4">SCUT-2</strain>
    </source>
</reference>
<dbReference type="EMBL" id="CP141769">
    <property type="protein sequence ID" value="WRS39754.1"/>
    <property type="molecule type" value="Genomic_DNA"/>
</dbReference>
<evidence type="ECO:0000259" key="2">
    <source>
        <dbReference type="Pfam" id="PF13660"/>
    </source>
</evidence>
<dbReference type="PANTHER" id="PTHR12227">
    <property type="entry name" value="GLYCERATE KINASE"/>
    <property type="match status" value="1"/>
</dbReference>
<protein>
    <submittedName>
        <fullName evidence="3">Glycerate kinase</fullName>
    </submittedName>
</protein>
<proteinExistence type="predicted"/>
<dbReference type="GO" id="GO:0016301">
    <property type="term" value="F:kinase activity"/>
    <property type="evidence" value="ECO:0007669"/>
    <property type="project" value="UniProtKB-KW"/>
</dbReference>
<keyword evidence="3" id="KW-0418">Kinase</keyword>
<accession>A0ABZ1CKL9</accession>